<accession>A0A1I8AWB6</accession>
<dbReference type="AlphaFoldDB" id="A0A1I8AWB6"/>
<organism evidence="2 3">
    <name type="scientific">Meloidogyne hapla</name>
    <name type="common">Root-knot nematode worm</name>
    <dbReference type="NCBI Taxonomy" id="6305"/>
    <lineage>
        <taxon>Eukaryota</taxon>
        <taxon>Metazoa</taxon>
        <taxon>Ecdysozoa</taxon>
        <taxon>Nematoda</taxon>
        <taxon>Chromadorea</taxon>
        <taxon>Rhabditida</taxon>
        <taxon>Tylenchina</taxon>
        <taxon>Tylenchomorpha</taxon>
        <taxon>Tylenchoidea</taxon>
        <taxon>Meloidogynidae</taxon>
        <taxon>Meloidogyninae</taxon>
        <taxon>Meloidogyne</taxon>
    </lineage>
</organism>
<dbReference type="WBParaSite" id="MhA1_Contig1000.frz3.gene4">
    <property type="protein sequence ID" value="MhA1_Contig1000.frz3.gene4"/>
    <property type="gene ID" value="MhA1_Contig1000.frz3.gene4"/>
</dbReference>
<sequence length="233" mass="27425">MVFSFFSTPKKETKKWKKLSKSNGLICCYNFIRKKPSSFCRSPPPIYTEREFSIESLQKENNIFSSSSSKQRPISINNSNNGLFKIIIPNNSFNDEIKSNREDYLDCDETPLNNRKIKEEYKTARTSRTEELIEYPSINKLIIKIIENEKEENNKQFNRLDVCQSPPPNKMLLNPALLYCSSSIPSLPFSKESQSPQLIIQQKFNYLPYFISIIWNIYFWVSSSLTLFFEWIF</sequence>
<evidence type="ECO:0000256" key="1">
    <source>
        <dbReference type="SAM" id="Phobius"/>
    </source>
</evidence>
<keyword evidence="1" id="KW-1133">Transmembrane helix</keyword>
<keyword evidence="2" id="KW-1185">Reference proteome</keyword>
<reference evidence="3" key="1">
    <citation type="submission" date="2016-11" db="UniProtKB">
        <authorList>
            <consortium name="WormBaseParasite"/>
        </authorList>
    </citation>
    <scope>IDENTIFICATION</scope>
</reference>
<proteinExistence type="predicted"/>
<protein>
    <submittedName>
        <fullName evidence="3">Uncharacterized protein</fullName>
    </submittedName>
</protein>
<dbReference type="Proteomes" id="UP000095281">
    <property type="component" value="Unplaced"/>
</dbReference>
<keyword evidence="1" id="KW-0812">Transmembrane</keyword>
<evidence type="ECO:0000313" key="3">
    <source>
        <dbReference type="WBParaSite" id="MhA1_Contig1000.frz3.gene4"/>
    </source>
</evidence>
<evidence type="ECO:0000313" key="2">
    <source>
        <dbReference type="Proteomes" id="UP000095281"/>
    </source>
</evidence>
<feature type="transmembrane region" description="Helical" evidence="1">
    <location>
        <begin position="206"/>
        <end position="229"/>
    </location>
</feature>
<name>A0A1I8AWB6_MELHA</name>
<keyword evidence="1" id="KW-0472">Membrane</keyword>